<reference evidence="6" key="1">
    <citation type="journal article" date="2019" name="Nat. Commun.">
        <title>Genome-wide association mapping of date palm fruit traits.</title>
        <authorList>
            <person name="Hazzouri K.M."/>
            <person name="Gros-Balthazard M."/>
            <person name="Flowers J.M."/>
            <person name="Copetti D."/>
            <person name="Lemansour A."/>
            <person name="Lebrun M."/>
            <person name="Masmoudi K."/>
            <person name="Ferrand S."/>
            <person name="Dhar M.I."/>
            <person name="Fresquez Z.A."/>
            <person name="Rosas U."/>
            <person name="Zhang J."/>
            <person name="Talag J."/>
            <person name="Lee S."/>
            <person name="Kudrna D."/>
            <person name="Powell R.F."/>
            <person name="Leitch I.J."/>
            <person name="Krueger R.R."/>
            <person name="Wing R.A."/>
            <person name="Amiri K.M.A."/>
            <person name="Purugganan M.D."/>
        </authorList>
    </citation>
    <scope>NUCLEOTIDE SEQUENCE [LARGE SCALE GENOMIC DNA]</scope>
    <source>
        <strain evidence="6">cv. Khalas</strain>
    </source>
</reference>
<dbReference type="InterPro" id="IPR011992">
    <property type="entry name" value="EF-hand-dom_pair"/>
</dbReference>
<evidence type="ECO:0000313" key="7">
    <source>
        <dbReference type="RefSeq" id="XP_008802235.3"/>
    </source>
</evidence>
<dbReference type="GeneID" id="103716135"/>
<dbReference type="Pfam" id="PF13499">
    <property type="entry name" value="EF-hand_7"/>
    <property type="match status" value="1"/>
</dbReference>
<dbReference type="OrthoDB" id="26525at2759"/>
<organism evidence="6 7">
    <name type="scientific">Phoenix dactylifera</name>
    <name type="common">Date palm</name>
    <dbReference type="NCBI Taxonomy" id="42345"/>
    <lineage>
        <taxon>Eukaryota</taxon>
        <taxon>Viridiplantae</taxon>
        <taxon>Streptophyta</taxon>
        <taxon>Embryophyta</taxon>
        <taxon>Tracheophyta</taxon>
        <taxon>Spermatophyta</taxon>
        <taxon>Magnoliopsida</taxon>
        <taxon>Liliopsida</taxon>
        <taxon>Arecaceae</taxon>
        <taxon>Coryphoideae</taxon>
        <taxon>Phoeniceae</taxon>
        <taxon>Phoenix</taxon>
    </lineage>
</organism>
<protein>
    <submittedName>
        <fullName evidence="7">Probable calcium-binding protein CML41</fullName>
    </submittedName>
</protein>
<evidence type="ECO:0000313" key="6">
    <source>
        <dbReference type="Proteomes" id="UP000228380"/>
    </source>
</evidence>
<dbReference type="PROSITE" id="PS50222">
    <property type="entry name" value="EF_HAND_2"/>
    <property type="match status" value="3"/>
</dbReference>
<keyword evidence="6" id="KW-1185">Reference proteome</keyword>
<dbReference type="SUPFAM" id="SSF47473">
    <property type="entry name" value="EF-hand"/>
    <property type="match status" value="1"/>
</dbReference>
<dbReference type="Gene3D" id="1.10.238.10">
    <property type="entry name" value="EF-hand"/>
    <property type="match status" value="2"/>
</dbReference>
<evidence type="ECO:0000256" key="3">
    <source>
        <dbReference type="ARBA" id="ARBA00022837"/>
    </source>
</evidence>
<dbReference type="FunFam" id="1.10.238.10:FF:000003">
    <property type="entry name" value="Calmodulin A"/>
    <property type="match status" value="2"/>
</dbReference>
<dbReference type="RefSeq" id="XP_008802235.3">
    <property type="nucleotide sequence ID" value="XM_008804013.4"/>
</dbReference>
<gene>
    <name evidence="7" type="primary">LOC103716135</name>
</gene>
<dbReference type="InterPro" id="IPR039647">
    <property type="entry name" value="EF_hand_pair_protein_CML-like"/>
</dbReference>
<feature type="region of interest" description="Disordered" evidence="4">
    <location>
        <begin position="89"/>
        <end position="109"/>
    </location>
</feature>
<feature type="domain" description="EF-hand" evidence="5">
    <location>
        <begin position="145"/>
        <end position="180"/>
    </location>
</feature>
<name>A0A8B7CM80_PHODC</name>
<dbReference type="PROSITE" id="PS00018">
    <property type="entry name" value="EF_HAND_1"/>
    <property type="match status" value="3"/>
</dbReference>
<dbReference type="AlphaFoldDB" id="A0A8B7CM80"/>
<dbReference type="GO" id="GO:0005509">
    <property type="term" value="F:calcium ion binding"/>
    <property type="evidence" value="ECO:0007669"/>
    <property type="project" value="InterPro"/>
</dbReference>
<dbReference type="InterPro" id="IPR002048">
    <property type="entry name" value="EF_hand_dom"/>
</dbReference>
<accession>A0A8B7CM80</accession>
<dbReference type="PANTHER" id="PTHR10891">
    <property type="entry name" value="EF-HAND CALCIUM-BINDING DOMAIN CONTAINING PROTEIN"/>
    <property type="match status" value="1"/>
</dbReference>
<dbReference type="Proteomes" id="UP000228380">
    <property type="component" value="Chromosome 9"/>
</dbReference>
<keyword evidence="1" id="KW-0479">Metal-binding</keyword>
<dbReference type="InterPro" id="IPR018247">
    <property type="entry name" value="EF_Hand_1_Ca_BS"/>
</dbReference>
<evidence type="ECO:0000256" key="1">
    <source>
        <dbReference type="ARBA" id="ARBA00022723"/>
    </source>
</evidence>
<evidence type="ECO:0000256" key="2">
    <source>
        <dbReference type="ARBA" id="ARBA00022737"/>
    </source>
</evidence>
<evidence type="ECO:0000256" key="4">
    <source>
        <dbReference type="SAM" id="MobiDB-lite"/>
    </source>
</evidence>
<evidence type="ECO:0000259" key="5">
    <source>
        <dbReference type="PROSITE" id="PS50222"/>
    </source>
</evidence>
<dbReference type="CDD" id="cd00051">
    <property type="entry name" value="EFh"/>
    <property type="match status" value="2"/>
</dbReference>
<feature type="domain" description="EF-hand" evidence="5">
    <location>
        <begin position="109"/>
        <end position="144"/>
    </location>
</feature>
<sequence length="247" mass="27547">MHLPLFNSQVTSAHLLCHLVMPNSSPNSAHCSINVHTQASDSICTKKLKTLHLYHLIFLLQPSMATSSSFSKPSKWFYGNIFKLTLHRRRRSKPSLPTPPMSPHSSTSHQADDFYEAFHRFDANGDGKISIDELRSFFASAGEDMTLEEAERAIRGLDSDGDGLMDYGDFARLMERDGSGGEEDLRKAFEMFEVGTGSGCITPEGLQRVLSRLGDVMSNEECAAMIRAYDLDGNGVLDYHEFHCMMT</sequence>
<dbReference type="SMART" id="SM00054">
    <property type="entry name" value="EFh"/>
    <property type="match status" value="4"/>
</dbReference>
<reference evidence="7" key="2">
    <citation type="submission" date="2025-08" db="UniProtKB">
        <authorList>
            <consortium name="RefSeq"/>
        </authorList>
    </citation>
    <scope>IDENTIFICATION</scope>
    <source>
        <tissue evidence="7">Young leaves</tissue>
    </source>
</reference>
<proteinExistence type="predicted"/>
<keyword evidence="2" id="KW-0677">Repeat</keyword>
<keyword evidence="3" id="KW-0106">Calcium</keyword>
<feature type="domain" description="EF-hand" evidence="5">
    <location>
        <begin position="217"/>
        <end position="247"/>
    </location>
</feature>
<dbReference type="Pfam" id="PF13833">
    <property type="entry name" value="EF-hand_8"/>
    <property type="match status" value="1"/>
</dbReference>
<dbReference type="KEGG" id="pda:103716135"/>